<dbReference type="Proteomes" id="UP001238603">
    <property type="component" value="Unassembled WGS sequence"/>
</dbReference>
<evidence type="ECO:0000313" key="2">
    <source>
        <dbReference type="Proteomes" id="UP001238603"/>
    </source>
</evidence>
<sequence length="169" mass="18742">MIGAIRHMTVVQVLGLLAVLAAGKFAWDRFQPGGPAVIKDPVYAEMHVDMVIQGRTLEQVVFVKTASYGECEKDRNQLQQLFGKVSVPMTVKSADCTRQLTPRQLALFDDLPTNVTYLSMSRGARVEREIRMIVWGVSVAESNLLCDGMVRSYEGKHQGKVACIRALES</sequence>
<evidence type="ECO:0000313" key="1">
    <source>
        <dbReference type="EMBL" id="MDL5030327.1"/>
    </source>
</evidence>
<organism evidence="1 2">
    <name type="scientific">Roseateles subflavus</name>
    <dbReference type="NCBI Taxonomy" id="3053353"/>
    <lineage>
        <taxon>Bacteria</taxon>
        <taxon>Pseudomonadati</taxon>
        <taxon>Pseudomonadota</taxon>
        <taxon>Betaproteobacteria</taxon>
        <taxon>Burkholderiales</taxon>
        <taxon>Sphaerotilaceae</taxon>
        <taxon>Roseateles</taxon>
    </lineage>
</organism>
<keyword evidence="2" id="KW-1185">Reference proteome</keyword>
<proteinExistence type="predicted"/>
<gene>
    <name evidence="1" type="ORF">QRD43_00300</name>
</gene>
<evidence type="ECO:0008006" key="3">
    <source>
        <dbReference type="Google" id="ProtNLM"/>
    </source>
</evidence>
<accession>A0ABT7LDI1</accession>
<dbReference type="EMBL" id="JASVDS010000001">
    <property type="protein sequence ID" value="MDL5030327.1"/>
    <property type="molecule type" value="Genomic_DNA"/>
</dbReference>
<protein>
    <recommendedName>
        <fullName evidence="3">Transmembrane protein</fullName>
    </recommendedName>
</protein>
<dbReference type="RefSeq" id="WP_285980467.1">
    <property type="nucleotide sequence ID" value="NZ_JASVDS010000001.1"/>
</dbReference>
<reference evidence="1 2" key="1">
    <citation type="submission" date="2023-06" db="EMBL/GenBank/DDBJ databases">
        <title>Pelomonas sp. APW6 16S ribosomal RNA gene genome sequencing and assembly.</title>
        <authorList>
            <person name="Woo H."/>
        </authorList>
    </citation>
    <scope>NUCLEOTIDE SEQUENCE [LARGE SCALE GENOMIC DNA]</scope>
    <source>
        <strain evidence="1 2">APW6</strain>
    </source>
</reference>
<name>A0ABT7LDI1_9BURK</name>
<comment type="caution">
    <text evidence="1">The sequence shown here is derived from an EMBL/GenBank/DDBJ whole genome shotgun (WGS) entry which is preliminary data.</text>
</comment>